<evidence type="ECO:0008006" key="4">
    <source>
        <dbReference type="Google" id="ProtNLM"/>
    </source>
</evidence>
<dbReference type="AlphaFoldDB" id="A0AAF0XXP2"/>
<keyword evidence="3" id="KW-1185">Reference proteome</keyword>
<dbReference type="EMBL" id="CP093351">
    <property type="protein sequence ID" value="WOH14909.1"/>
    <property type="molecule type" value="Genomic_DNA"/>
</dbReference>
<name>A0AAF0XXP2_DAUCS</name>
<proteinExistence type="predicted"/>
<reference evidence="2" key="1">
    <citation type="journal article" date="2016" name="Nat. Genet.">
        <title>A high-quality carrot genome assembly provides new insights into carotenoid accumulation and asterid genome evolution.</title>
        <authorList>
            <person name="Iorizzo M."/>
            <person name="Ellison S."/>
            <person name="Senalik D."/>
            <person name="Zeng P."/>
            <person name="Satapoomin P."/>
            <person name="Huang J."/>
            <person name="Bowman M."/>
            <person name="Iovene M."/>
            <person name="Sanseverino W."/>
            <person name="Cavagnaro P."/>
            <person name="Yildiz M."/>
            <person name="Macko-Podgorni A."/>
            <person name="Moranska E."/>
            <person name="Grzebelus E."/>
            <person name="Grzebelus D."/>
            <person name="Ashrafi H."/>
            <person name="Zheng Z."/>
            <person name="Cheng S."/>
            <person name="Spooner D."/>
            <person name="Van Deynze A."/>
            <person name="Simon P."/>
        </authorList>
    </citation>
    <scope>NUCLEOTIDE SEQUENCE</scope>
    <source>
        <tissue evidence="2">Leaf</tissue>
    </source>
</reference>
<evidence type="ECO:0000313" key="3">
    <source>
        <dbReference type="Proteomes" id="UP000077755"/>
    </source>
</evidence>
<dbReference type="Proteomes" id="UP000077755">
    <property type="component" value="Chromosome 9"/>
</dbReference>
<dbReference type="EMBL" id="CP093351">
    <property type="protein sequence ID" value="WOH14924.1"/>
    <property type="molecule type" value="Genomic_DNA"/>
</dbReference>
<accession>A0AAF0XXP2</accession>
<dbReference type="PANTHER" id="PTHR46890:SF48">
    <property type="entry name" value="RNA-DIRECTED DNA POLYMERASE"/>
    <property type="match status" value="1"/>
</dbReference>
<reference evidence="2" key="2">
    <citation type="submission" date="2022-03" db="EMBL/GenBank/DDBJ databases">
        <title>Draft title - Genomic analysis of global carrot germplasm unveils the trajectory of domestication and the origin of high carotenoid orange carrot.</title>
        <authorList>
            <person name="Iorizzo M."/>
            <person name="Ellison S."/>
            <person name="Senalik D."/>
            <person name="Macko-Podgorni A."/>
            <person name="Grzebelus D."/>
            <person name="Bostan H."/>
            <person name="Rolling W."/>
            <person name="Curaba J."/>
            <person name="Simon P."/>
        </authorList>
    </citation>
    <scope>NUCLEOTIDE SEQUENCE</scope>
    <source>
        <tissue evidence="2">Leaf</tissue>
    </source>
</reference>
<dbReference type="PANTHER" id="PTHR46890">
    <property type="entry name" value="NON-LTR RETROLELEMENT REVERSE TRANSCRIPTASE-LIKE PROTEIN-RELATED"/>
    <property type="match status" value="1"/>
</dbReference>
<evidence type="ECO:0000313" key="2">
    <source>
        <dbReference type="EMBL" id="WOH14924.1"/>
    </source>
</evidence>
<gene>
    <name evidence="1" type="ORF">DCAR_0934438</name>
    <name evidence="2" type="ORF">DCAR_0934454</name>
</gene>
<sequence length="116" mass="13327">MPGIIDKAQSAFVPGRQISDNILLAQELFRGYGRETGLPKCALKLDLNKGLRQGDPISPYLFTLAMNVFSSILNQVPTGFQYHWKCKELKLTHLFFADDTQQRLFWTTKAPSWHYH</sequence>
<dbReference type="InterPro" id="IPR052343">
    <property type="entry name" value="Retrotransposon-Effector_Assoc"/>
</dbReference>
<evidence type="ECO:0000313" key="1">
    <source>
        <dbReference type="EMBL" id="WOH14909.1"/>
    </source>
</evidence>
<protein>
    <recommendedName>
        <fullName evidence="4">Reverse transcriptase domain-containing protein</fullName>
    </recommendedName>
</protein>
<organism evidence="2 3">
    <name type="scientific">Daucus carota subsp. sativus</name>
    <name type="common">Carrot</name>
    <dbReference type="NCBI Taxonomy" id="79200"/>
    <lineage>
        <taxon>Eukaryota</taxon>
        <taxon>Viridiplantae</taxon>
        <taxon>Streptophyta</taxon>
        <taxon>Embryophyta</taxon>
        <taxon>Tracheophyta</taxon>
        <taxon>Spermatophyta</taxon>
        <taxon>Magnoliopsida</taxon>
        <taxon>eudicotyledons</taxon>
        <taxon>Gunneridae</taxon>
        <taxon>Pentapetalae</taxon>
        <taxon>asterids</taxon>
        <taxon>campanulids</taxon>
        <taxon>Apiales</taxon>
        <taxon>Apiaceae</taxon>
        <taxon>Apioideae</taxon>
        <taxon>Scandiceae</taxon>
        <taxon>Daucinae</taxon>
        <taxon>Daucus</taxon>
        <taxon>Daucus sect. Daucus</taxon>
    </lineage>
</organism>